<gene>
    <name evidence="1" type="ORF">C8N28_2651</name>
</gene>
<reference evidence="1 2" key="1">
    <citation type="submission" date="2019-03" db="EMBL/GenBank/DDBJ databases">
        <title>Genomic Encyclopedia of Archaeal and Bacterial Type Strains, Phase II (KMG-II): from individual species to whole genera.</title>
        <authorList>
            <person name="Goeker M."/>
        </authorList>
    </citation>
    <scope>NUCLEOTIDE SEQUENCE [LARGE SCALE GENOMIC DNA]</scope>
    <source>
        <strain evidence="1 2">DSM 22554</strain>
    </source>
</reference>
<name>A0A4R1LP95_9SPHI</name>
<dbReference type="AlphaFoldDB" id="A0A4R1LP95"/>
<organism evidence="1 2">
    <name type="scientific">Albibacterium bauzanense</name>
    <dbReference type="NCBI Taxonomy" id="653929"/>
    <lineage>
        <taxon>Bacteria</taxon>
        <taxon>Pseudomonadati</taxon>
        <taxon>Bacteroidota</taxon>
        <taxon>Sphingobacteriia</taxon>
        <taxon>Sphingobacteriales</taxon>
        <taxon>Sphingobacteriaceae</taxon>
        <taxon>Albibacterium</taxon>
    </lineage>
</organism>
<proteinExistence type="predicted"/>
<sequence>MFQQLKNIDTAFRHIKIFSIFLILACLFISGFSLVKSYQAVQAAQNRIYILANGKALEAFSAGRKENIHVEAKDHVKTFHEYFFSLDPDDKVIKTNVGKALYLADGSAKSQYDNLKEKGYYSNLISANISQKISIDSVHLDVNQYPYFFRCYATQELIRSTSSTTRNLITQGYLRNVSRSDNNPHGFLIERWQTISNHDTALQSN</sequence>
<evidence type="ECO:0000313" key="1">
    <source>
        <dbReference type="EMBL" id="TCK80896.1"/>
    </source>
</evidence>
<dbReference type="EMBL" id="SMGO01000003">
    <property type="protein sequence ID" value="TCK80896.1"/>
    <property type="molecule type" value="Genomic_DNA"/>
</dbReference>
<comment type="caution">
    <text evidence="1">The sequence shown here is derived from an EMBL/GenBank/DDBJ whole genome shotgun (WGS) entry which is preliminary data.</text>
</comment>
<dbReference type="Proteomes" id="UP000294616">
    <property type="component" value="Unassembled WGS sequence"/>
</dbReference>
<protein>
    <submittedName>
        <fullName evidence="1">Conjugative transposon TraK protein</fullName>
    </submittedName>
</protein>
<keyword evidence="2" id="KW-1185">Reference proteome</keyword>
<dbReference type="NCBIfam" id="TIGR03781">
    <property type="entry name" value="Bac_Flav_CT_K"/>
    <property type="match status" value="1"/>
</dbReference>
<accession>A0A4R1LP95</accession>
<evidence type="ECO:0000313" key="2">
    <source>
        <dbReference type="Proteomes" id="UP000294616"/>
    </source>
</evidence>
<dbReference type="OrthoDB" id="1039148at2"/>
<dbReference type="RefSeq" id="WP_132225621.1">
    <property type="nucleotide sequence ID" value="NZ_SMGO01000003.1"/>
</dbReference>
<dbReference type="InterPro" id="IPR022276">
    <property type="entry name" value="Conjug_transposon_TraK"/>
</dbReference>